<dbReference type="Gene3D" id="3.10.20.30">
    <property type="match status" value="1"/>
</dbReference>
<protein>
    <recommendedName>
        <fullName evidence="3">MoaD/ThiS family protein</fullName>
    </recommendedName>
</protein>
<evidence type="ECO:0000313" key="2">
    <source>
        <dbReference type="Proteomes" id="UP000054016"/>
    </source>
</evidence>
<sequence>MKVTVDYLGSVKQALDLKQAEQVELKDDASVCDLLNLLAEKHGEPFRTSVYEPKDPDLKPYYILSVNGLLTNQLNDMETKLKDGDRLIFMPVVSGG</sequence>
<dbReference type="Pfam" id="PF02597">
    <property type="entry name" value="ThiS"/>
    <property type="match status" value="1"/>
</dbReference>
<dbReference type="InterPro" id="IPR012675">
    <property type="entry name" value="Beta-grasp_dom_sf"/>
</dbReference>
<reference evidence="2" key="1">
    <citation type="submission" date="2015-06" db="EMBL/GenBank/DDBJ databases">
        <title>New insights into the roles of widespread benthic archaea in carbon and nitrogen cycling.</title>
        <authorList>
            <person name="Lazar C.S."/>
            <person name="Baker B.J."/>
            <person name="Seitz K.W."/>
            <person name="Hyde A.S."/>
            <person name="Dick G.J."/>
            <person name="Hinrichs K.-U."/>
            <person name="Teske A.P."/>
        </authorList>
    </citation>
    <scope>NUCLEOTIDE SEQUENCE [LARGE SCALE GENOMIC DNA]</scope>
</reference>
<dbReference type="CDD" id="cd17040">
    <property type="entry name" value="Ubl_MoaD_like"/>
    <property type="match status" value="1"/>
</dbReference>
<dbReference type="InterPro" id="IPR016155">
    <property type="entry name" value="Mopterin_synth/thiamin_S_b"/>
</dbReference>
<proteinExistence type="predicted"/>
<dbReference type="InterPro" id="IPR003749">
    <property type="entry name" value="ThiS/MoaD-like"/>
</dbReference>
<evidence type="ECO:0008006" key="3">
    <source>
        <dbReference type="Google" id="ProtNLM"/>
    </source>
</evidence>
<comment type="caution">
    <text evidence="1">The sequence shown here is derived from an EMBL/GenBank/DDBJ whole genome shotgun (WGS) entry which is preliminary data.</text>
</comment>
<dbReference type="AlphaFoldDB" id="A0A0M0BTW4"/>
<organism evidence="1 2">
    <name type="scientific">miscellaneous Crenarchaeota group-1 archaeon SG8-32-3</name>
    <dbReference type="NCBI Taxonomy" id="1685125"/>
    <lineage>
        <taxon>Archaea</taxon>
        <taxon>Candidatus Bathyarchaeota</taxon>
        <taxon>MCG-1</taxon>
    </lineage>
</organism>
<dbReference type="EMBL" id="LFWV01000019">
    <property type="protein sequence ID" value="KON31909.1"/>
    <property type="molecule type" value="Genomic_DNA"/>
</dbReference>
<dbReference type="SUPFAM" id="SSF54285">
    <property type="entry name" value="MoaD/ThiS"/>
    <property type="match status" value="1"/>
</dbReference>
<accession>A0A0M0BTW4</accession>
<dbReference type="Proteomes" id="UP000054016">
    <property type="component" value="Unassembled WGS sequence"/>
</dbReference>
<evidence type="ECO:0000313" key="1">
    <source>
        <dbReference type="EMBL" id="KON31909.1"/>
    </source>
</evidence>
<name>A0A0M0BTW4_9ARCH</name>
<gene>
    <name evidence="1" type="ORF">AC478_01825</name>
</gene>